<comment type="catalytic activity">
    <reaction evidence="1">
        <text>a monocarboxylic acid amide + H2O = a monocarboxylate + NH4(+)</text>
        <dbReference type="Rhea" id="RHEA:12020"/>
        <dbReference type="ChEBI" id="CHEBI:15377"/>
        <dbReference type="ChEBI" id="CHEBI:28938"/>
        <dbReference type="ChEBI" id="CHEBI:35757"/>
        <dbReference type="ChEBI" id="CHEBI:83628"/>
        <dbReference type="EC" id="3.5.1.4"/>
    </reaction>
</comment>
<name>A0A1V6SMG8_9EURO</name>
<feature type="domain" description="Amidase" evidence="7">
    <location>
        <begin position="85"/>
        <end position="538"/>
    </location>
</feature>
<feature type="active site" description="Acyl-ester intermediate" evidence="5">
    <location>
        <position position="239"/>
    </location>
</feature>
<dbReference type="Gene3D" id="3.90.1300.10">
    <property type="entry name" value="Amidase signature (AS) domain"/>
    <property type="match status" value="1"/>
</dbReference>
<evidence type="ECO:0000313" key="9">
    <source>
        <dbReference type="Proteomes" id="UP000191285"/>
    </source>
</evidence>
<dbReference type="PIRSF" id="PIRSF001221">
    <property type="entry name" value="Amidase_fungi"/>
    <property type="match status" value="1"/>
</dbReference>
<feature type="binding site" evidence="6">
    <location>
        <position position="189"/>
    </location>
    <ligand>
        <name>substrate</name>
    </ligand>
</feature>
<dbReference type="EMBL" id="MLKD01000031">
    <property type="protein sequence ID" value="OQE14950.1"/>
    <property type="molecule type" value="Genomic_DNA"/>
</dbReference>
<dbReference type="GO" id="GO:0004040">
    <property type="term" value="F:amidase activity"/>
    <property type="evidence" value="ECO:0007669"/>
    <property type="project" value="UniProtKB-EC"/>
</dbReference>
<dbReference type="STRING" id="303698.A0A1V6SMG8"/>
<dbReference type="InterPro" id="IPR023631">
    <property type="entry name" value="Amidase_dom"/>
</dbReference>
<accession>A0A1V6SMG8</accession>
<evidence type="ECO:0000256" key="6">
    <source>
        <dbReference type="PIRSR" id="PIRSR001221-2"/>
    </source>
</evidence>
<evidence type="ECO:0000256" key="4">
    <source>
        <dbReference type="ARBA" id="ARBA00022801"/>
    </source>
</evidence>
<evidence type="ECO:0000256" key="1">
    <source>
        <dbReference type="ARBA" id="ARBA00001311"/>
    </source>
</evidence>
<dbReference type="SUPFAM" id="SSF75304">
    <property type="entry name" value="Amidase signature (AS) enzymes"/>
    <property type="match status" value="1"/>
</dbReference>
<organism evidence="8 9">
    <name type="scientific">Penicillium steckii</name>
    <dbReference type="NCBI Taxonomy" id="303698"/>
    <lineage>
        <taxon>Eukaryota</taxon>
        <taxon>Fungi</taxon>
        <taxon>Dikarya</taxon>
        <taxon>Ascomycota</taxon>
        <taxon>Pezizomycotina</taxon>
        <taxon>Eurotiomycetes</taxon>
        <taxon>Eurotiomycetidae</taxon>
        <taxon>Eurotiales</taxon>
        <taxon>Aspergillaceae</taxon>
        <taxon>Penicillium</taxon>
    </lineage>
</organism>
<keyword evidence="9" id="KW-1185">Reference proteome</keyword>
<dbReference type="Proteomes" id="UP000191285">
    <property type="component" value="Unassembled WGS sequence"/>
</dbReference>
<evidence type="ECO:0000259" key="7">
    <source>
        <dbReference type="Pfam" id="PF01425"/>
    </source>
</evidence>
<gene>
    <name evidence="8" type="ORF">PENSTE_c031G03255</name>
</gene>
<proteinExistence type="inferred from homology"/>
<feature type="binding site" evidence="6">
    <location>
        <begin position="236"/>
        <end position="239"/>
    </location>
    <ligand>
        <name>substrate</name>
    </ligand>
</feature>
<dbReference type="OrthoDB" id="6428749at2759"/>
<dbReference type="PANTHER" id="PTHR46072:SF3">
    <property type="entry name" value="AMIDASE"/>
    <property type="match status" value="1"/>
</dbReference>
<comment type="similarity">
    <text evidence="2">Belongs to the amidase family.</text>
</comment>
<feature type="active site" description="Charge relay system" evidence="5">
    <location>
        <position position="140"/>
    </location>
</feature>
<sequence>MSAWKEKSLLKRQTCSDKIPVDWKIPTSVQNCLTLPSESSRNNIFDLDLVRKSGILTEREIHITEGFDVTGLLQGLRKGELTAVEVTKAFSKRAAIAHQLVNCLTETYFDEAIKRAEALDKLKISGQVAGPFHGLPISLKDSFQILGSHATLGIVSFLERVSERNSVLVDILTSLGAVVYVKTNVPQTLATVDTDNNIFGRTLNPWNTKLGAGGSSGGEGALVALRGSPLGVGTDVGGSIRIPALCCGTYGFKPSASRIPYSGQQNCGEPGTDFILPCAGPVSNDVNALEIFMKATLDTRPAYLDSGALDLPWRDVSGDIPHSLRIGLIPEDPRFPLHPPVKLAIQEAVKRLQKHGHIIVPLKSTTCHVADATEIAWKIFMFDTETPEHVKSTGEPFIPSVAYTHGIARDLDNQFLTGLDKLDRLSQLAVLRSKQTQIREDWRKSWTENKLDLVLSPSAQSTAVEHDRFGLPAYTTLTNVLDFPSCVIPFLHASSTETYGDFSLKAGQRAPEYKPEDIDGAPTSVQVFTRTFRDEECLFMAKIVDECLKNA</sequence>
<dbReference type="InterPro" id="IPR020556">
    <property type="entry name" value="Amidase_CS"/>
</dbReference>
<evidence type="ECO:0000313" key="8">
    <source>
        <dbReference type="EMBL" id="OQE14950.1"/>
    </source>
</evidence>
<dbReference type="PROSITE" id="PS00571">
    <property type="entry name" value="AMIDASES"/>
    <property type="match status" value="1"/>
</dbReference>
<reference evidence="9" key="1">
    <citation type="journal article" date="2017" name="Nat. Microbiol.">
        <title>Global analysis of biosynthetic gene clusters reveals vast potential of secondary metabolite production in Penicillium species.</title>
        <authorList>
            <person name="Nielsen J.C."/>
            <person name="Grijseels S."/>
            <person name="Prigent S."/>
            <person name="Ji B."/>
            <person name="Dainat J."/>
            <person name="Nielsen K.F."/>
            <person name="Frisvad J.C."/>
            <person name="Workman M."/>
            <person name="Nielsen J."/>
        </authorList>
    </citation>
    <scope>NUCLEOTIDE SEQUENCE [LARGE SCALE GENOMIC DNA]</scope>
    <source>
        <strain evidence="9">IBT 24891</strain>
    </source>
</reference>
<evidence type="ECO:0000256" key="2">
    <source>
        <dbReference type="ARBA" id="ARBA00009199"/>
    </source>
</evidence>
<dbReference type="Pfam" id="PF01425">
    <property type="entry name" value="Amidase"/>
    <property type="match status" value="1"/>
</dbReference>
<evidence type="ECO:0000256" key="5">
    <source>
        <dbReference type="PIRSR" id="PIRSR001221-1"/>
    </source>
</evidence>
<protein>
    <recommendedName>
        <fullName evidence="3">amidase</fullName>
        <ecNumber evidence="3">3.5.1.4</ecNumber>
    </recommendedName>
</protein>
<dbReference type="PANTHER" id="PTHR46072">
    <property type="entry name" value="AMIDASE-RELATED-RELATED"/>
    <property type="match status" value="1"/>
</dbReference>
<evidence type="ECO:0000256" key="3">
    <source>
        <dbReference type="ARBA" id="ARBA00012922"/>
    </source>
</evidence>
<feature type="binding site" evidence="6">
    <location>
        <position position="215"/>
    </location>
    <ligand>
        <name>substrate</name>
    </ligand>
</feature>
<comment type="caution">
    <text evidence="8">The sequence shown here is derived from an EMBL/GenBank/DDBJ whole genome shotgun (WGS) entry which is preliminary data.</text>
</comment>
<dbReference type="EC" id="3.5.1.4" evidence="3"/>
<dbReference type="AlphaFoldDB" id="A0A1V6SMG8"/>
<keyword evidence="4" id="KW-0378">Hydrolase</keyword>
<feature type="active site" description="Charge relay system" evidence="5">
    <location>
        <position position="215"/>
    </location>
</feature>
<dbReference type="InterPro" id="IPR036928">
    <property type="entry name" value="AS_sf"/>
</dbReference>